<dbReference type="SUPFAM" id="SSF46785">
    <property type="entry name" value="Winged helix' DNA-binding domain"/>
    <property type="match status" value="1"/>
</dbReference>
<feature type="domain" description="HTH marR-type" evidence="1">
    <location>
        <begin position="21"/>
        <end position="157"/>
    </location>
</feature>
<keyword evidence="3" id="KW-1185">Reference proteome</keyword>
<dbReference type="EMBL" id="BAABAB010000022">
    <property type="protein sequence ID" value="GAA3625746.1"/>
    <property type="molecule type" value="Genomic_DNA"/>
</dbReference>
<organism evidence="2 3">
    <name type="scientific">Microlunatus ginsengisoli</name>
    <dbReference type="NCBI Taxonomy" id="363863"/>
    <lineage>
        <taxon>Bacteria</taxon>
        <taxon>Bacillati</taxon>
        <taxon>Actinomycetota</taxon>
        <taxon>Actinomycetes</taxon>
        <taxon>Propionibacteriales</taxon>
        <taxon>Propionibacteriaceae</taxon>
        <taxon>Microlunatus</taxon>
    </lineage>
</organism>
<evidence type="ECO:0000313" key="3">
    <source>
        <dbReference type="Proteomes" id="UP001501490"/>
    </source>
</evidence>
<evidence type="ECO:0000259" key="1">
    <source>
        <dbReference type="PROSITE" id="PS50995"/>
    </source>
</evidence>
<dbReference type="Pfam" id="PF01047">
    <property type="entry name" value="MarR"/>
    <property type="match status" value="1"/>
</dbReference>
<dbReference type="InterPro" id="IPR000835">
    <property type="entry name" value="HTH_MarR-typ"/>
</dbReference>
<dbReference type="Gene3D" id="1.10.10.10">
    <property type="entry name" value="Winged helix-like DNA-binding domain superfamily/Winged helix DNA-binding domain"/>
    <property type="match status" value="1"/>
</dbReference>
<dbReference type="PROSITE" id="PS50995">
    <property type="entry name" value="HTH_MARR_2"/>
    <property type="match status" value="1"/>
</dbReference>
<reference evidence="3" key="1">
    <citation type="journal article" date="2019" name="Int. J. Syst. Evol. Microbiol.">
        <title>The Global Catalogue of Microorganisms (GCM) 10K type strain sequencing project: providing services to taxonomists for standard genome sequencing and annotation.</title>
        <authorList>
            <consortium name="The Broad Institute Genomics Platform"/>
            <consortium name="The Broad Institute Genome Sequencing Center for Infectious Disease"/>
            <person name="Wu L."/>
            <person name="Ma J."/>
        </authorList>
    </citation>
    <scope>NUCLEOTIDE SEQUENCE [LARGE SCALE GENOMIC DNA]</scope>
    <source>
        <strain evidence="3">JCM 16929</strain>
    </source>
</reference>
<sequence>MRYTAGMNQQTTEPRWLDADEREAWLGLLGVTLLLPTLLDSQLQRDAGLTTFDYLVLAMLSESPERTLQLKTLARLSNGSLSRLSHTVTRLEKRGWIRRETSPTDGRATIAVLTDEGYGKIVETAPGHVDLVRRMVFDSLDADDVPLIGRSMWRILTAIDPSWRPVSAS</sequence>
<dbReference type="PANTHER" id="PTHR33164">
    <property type="entry name" value="TRANSCRIPTIONAL REGULATOR, MARR FAMILY"/>
    <property type="match status" value="1"/>
</dbReference>
<protein>
    <submittedName>
        <fullName evidence="2">MarR family winged helix-turn-helix transcriptional regulator</fullName>
    </submittedName>
</protein>
<dbReference type="SMART" id="SM00347">
    <property type="entry name" value="HTH_MARR"/>
    <property type="match status" value="1"/>
</dbReference>
<gene>
    <name evidence="2" type="ORF">GCM10022236_30040</name>
</gene>
<name>A0ABP7A642_9ACTN</name>
<proteinExistence type="predicted"/>
<dbReference type="InterPro" id="IPR036388">
    <property type="entry name" value="WH-like_DNA-bd_sf"/>
</dbReference>
<evidence type="ECO:0000313" key="2">
    <source>
        <dbReference type="EMBL" id="GAA3625746.1"/>
    </source>
</evidence>
<comment type="caution">
    <text evidence="2">The sequence shown here is derived from an EMBL/GenBank/DDBJ whole genome shotgun (WGS) entry which is preliminary data.</text>
</comment>
<accession>A0ABP7A642</accession>
<dbReference type="Proteomes" id="UP001501490">
    <property type="component" value="Unassembled WGS sequence"/>
</dbReference>
<dbReference type="PANTHER" id="PTHR33164:SF99">
    <property type="entry name" value="MARR FAMILY REGULATORY PROTEIN"/>
    <property type="match status" value="1"/>
</dbReference>
<dbReference type="InterPro" id="IPR039422">
    <property type="entry name" value="MarR/SlyA-like"/>
</dbReference>
<dbReference type="InterPro" id="IPR036390">
    <property type="entry name" value="WH_DNA-bd_sf"/>
</dbReference>